<keyword evidence="1" id="KW-1133">Transmembrane helix</keyword>
<comment type="caution">
    <text evidence="2">The sequence shown here is derived from an EMBL/GenBank/DDBJ whole genome shotgun (WGS) entry which is preliminary data.</text>
</comment>
<keyword evidence="1" id="KW-0472">Membrane</keyword>
<organism evidence="2 3">
    <name type="scientific">Microlunatus spumicola</name>
    <dbReference type="NCBI Taxonomy" id="81499"/>
    <lineage>
        <taxon>Bacteria</taxon>
        <taxon>Bacillati</taxon>
        <taxon>Actinomycetota</taxon>
        <taxon>Actinomycetes</taxon>
        <taxon>Propionibacteriales</taxon>
        <taxon>Propionibacteriaceae</taxon>
        <taxon>Microlunatus</taxon>
    </lineage>
</organism>
<evidence type="ECO:0000313" key="3">
    <source>
        <dbReference type="Proteomes" id="UP001500767"/>
    </source>
</evidence>
<evidence type="ECO:0008006" key="4">
    <source>
        <dbReference type="Google" id="ProtNLM"/>
    </source>
</evidence>
<accession>A0ABP6WJJ5</accession>
<name>A0ABP6WJJ5_9ACTN</name>
<protein>
    <recommendedName>
        <fullName evidence="4">PH domain-containing protein</fullName>
    </recommendedName>
</protein>
<dbReference type="EMBL" id="BAAAYR010000001">
    <property type="protein sequence ID" value="GAA3552223.1"/>
    <property type="molecule type" value="Genomic_DNA"/>
</dbReference>
<evidence type="ECO:0000256" key="1">
    <source>
        <dbReference type="SAM" id="Phobius"/>
    </source>
</evidence>
<sequence length="153" mass="16562">MAGLLVALISGVARGRWLVPIIAVLFVASVSAVVVGLVRRRDDARDRHQVDCSLRVVEGAVDGLTSRWRSGAAVIEQGEIRFRRMVGGVRFLPGRRVDLKGARVGLRLGPTTWAEVRSVALGSEVVQLTTADAVIEAAFPPRVMQWVVQQLNG</sequence>
<evidence type="ECO:0000313" key="2">
    <source>
        <dbReference type="EMBL" id="GAA3552223.1"/>
    </source>
</evidence>
<dbReference type="RefSeq" id="WP_204912476.1">
    <property type="nucleotide sequence ID" value="NZ_BAAAYR010000001.1"/>
</dbReference>
<feature type="transmembrane region" description="Helical" evidence="1">
    <location>
        <begin position="17"/>
        <end position="38"/>
    </location>
</feature>
<gene>
    <name evidence="2" type="ORF">GCM10022197_04010</name>
</gene>
<dbReference type="Proteomes" id="UP001500767">
    <property type="component" value="Unassembled WGS sequence"/>
</dbReference>
<keyword evidence="1" id="KW-0812">Transmembrane</keyword>
<proteinExistence type="predicted"/>
<keyword evidence="3" id="KW-1185">Reference proteome</keyword>
<reference evidence="3" key="1">
    <citation type="journal article" date="2019" name="Int. J. Syst. Evol. Microbiol.">
        <title>The Global Catalogue of Microorganisms (GCM) 10K type strain sequencing project: providing services to taxonomists for standard genome sequencing and annotation.</title>
        <authorList>
            <consortium name="The Broad Institute Genomics Platform"/>
            <consortium name="The Broad Institute Genome Sequencing Center for Infectious Disease"/>
            <person name="Wu L."/>
            <person name="Ma J."/>
        </authorList>
    </citation>
    <scope>NUCLEOTIDE SEQUENCE [LARGE SCALE GENOMIC DNA]</scope>
    <source>
        <strain evidence="3">JCM 16540</strain>
    </source>
</reference>